<evidence type="ECO:0000256" key="1">
    <source>
        <dbReference type="SAM" id="MobiDB-lite"/>
    </source>
</evidence>
<comment type="caution">
    <text evidence="2">The sequence shown here is derived from an EMBL/GenBank/DDBJ whole genome shotgun (WGS) entry which is preliminary data.</text>
</comment>
<reference evidence="2" key="1">
    <citation type="journal article" date="2014" name="Int. J. Syst. Evol. Microbiol.">
        <title>Complete genome sequence of Corynebacterium casei LMG S-19264T (=DSM 44701T), isolated from a smear-ripened cheese.</title>
        <authorList>
            <consortium name="US DOE Joint Genome Institute (JGI-PGF)"/>
            <person name="Walter F."/>
            <person name="Albersmeier A."/>
            <person name="Kalinowski J."/>
            <person name="Ruckert C."/>
        </authorList>
    </citation>
    <scope>NUCLEOTIDE SEQUENCE</scope>
    <source>
        <strain evidence="2">NBRC 112290</strain>
    </source>
</reference>
<name>A0AA38CVF1_9MICO</name>
<evidence type="ECO:0000313" key="2">
    <source>
        <dbReference type="EMBL" id="GMA32860.1"/>
    </source>
</evidence>
<accession>A0AA38CVF1</accession>
<dbReference type="AlphaFoldDB" id="A0AA38CVF1"/>
<evidence type="ECO:0000313" key="3">
    <source>
        <dbReference type="Proteomes" id="UP001157161"/>
    </source>
</evidence>
<protein>
    <recommendedName>
        <fullName evidence="4">Phytoene desaturase</fullName>
    </recommendedName>
</protein>
<feature type="region of interest" description="Disordered" evidence="1">
    <location>
        <begin position="44"/>
        <end position="92"/>
    </location>
</feature>
<evidence type="ECO:0008006" key="4">
    <source>
        <dbReference type="Google" id="ProtNLM"/>
    </source>
</evidence>
<gene>
    <name evidence="2" type="ORF">GCM10025875_28520</name>
</gene>
<dbReference type="Proteomes" id="UP001157161">
    <property type="component" value="Unassembled WGS sequence"/>
</dbReference>
<dbReference type="EMBL" id="BSUM01000001">
    <property type="protein sequence ID" value="GMA32860.1"/>
    <property type="molecule type" value="Genomic_DNA"/>
</dbReference>
<keyword evidence="3" id="KW-1185">Reference proteome</keyword>
<proteinExistence type="predicted"/>
<sequence>MFRRGPASRKVEGLYYAGATTVPGVGVPMCLISAELVLKKLRGDSSPGPLPLWRAPGIERTLGAGASETDAPPSGESPSDESPSDASTRTAS</sequence>
<reference evidence="2" key="2">
    <citation type="submission" date="2023-02" db="EMBL/GenBank/DDBJ databases">
        <authorList>
            <person name="Sun Q."/>
            <person name="Mori K."/>
        </authorList>
    </citation>
    <scope>NUCLEOTIDE SEQUENCE</scope>
    <source>
        <strain evidence="2">NBRC 112290</strain>
    </source>
</reference>
<organism evidence="2 3">
    <name type="scientific">Litorihabitans aurantiacus</name>
    <dbReference type="NCBI Taxonomy" id="1930061"/>
    <lineage>
        <taxon>Bacteria</taxon>
        <taxon>Bacillati</taxon>
        <taxon>Actinomycetota</taxon>
        <taxon>Actinomycetes</taxon>
        <taxon>Micrococcales</taxon>
        <taxon>Beutenbergiaceae</taxon>
        <taxon>Litorihabitans</taxon>
    </lineage>
</organism>